<reference evidence="1" key="1">
    <citation type="submission" date="2023-03" db="EMBL/GenBank/DDBJ databases">
        <title>Massive genome expansion in bonnet fungi (Mycena s.s.) driven by repeated elements and novel gene families across ecological guilds.</title>
        <authorList>
            <consortium name="Lawrence Berkeley National Laboratory"/>
            <person name="Harder C.B."/>
            <person name="Miyauchi S."/>
            <person name="Viragh M."/>
            <person name="Kuo A."/>
            <person name="Thoen E."/>
            <person name="Andreopoulos B."/>
            <person name="Lu D."/>
            <person name="Skrede I."/>
            <person name="Drula E."/>
            <person name="Henrissat B."/>
            <person name="Morin E."/>
            <person name="Kohler A."/>
            <person name="Barry K."/>
            <person name="LaButti K."/>
            <person name="Morin E."/>
            <person name="Salamov A."/>
            <person name="Lipzen A."/>
            <person name="Mereny Z."/>
            <person name="Hegedus B."/>
            <person name="Baldrian P."/>
            <person name="Stursova M."/>
            <person name="Weitz H."/>
            <person name="Taylor A."/>
            <person name="Grigoriev I.V."/>
            <person name="Nagy L.G."/>
            <person name="Martin F."/>
            <person name="Kauserud H."/>
        </authorList>
    </citation>
    <scope>NUCLEOTIDE SEQUENCE</scope>
    <source>
        <strain evidence="1">CBHHK067</strain>
    </source>
</reference>
<accession>A0AAD7DV14</accession>
<dbReference type="Proteomes" id="UP001221757">
    <property type="component" value="Unassembled WGS sequence"/>
</dbReference>
<evidence type="ECO:0000313" key="1">
    <source>
        <dbReference type="EMBL" id="KAJ7698648.1"/>
    </source>
</evidence>
<comment type="caution">
    <text evidence="1">The sequence shown here is derived from an EMBL/GenBank/DDBJ whole genome shotgun (WGS) entry which is preliminary data.</text>
</comment>
<evidence type="ECO:0000313" key="2">
    <source>
        <dbReference type="Proteomes" id="UP001221757"/>
    </source>
</evidence>
<keyword evidence="2" id="KW-1185">Reference proteome</keyword>
<dbReference type="EMBL" id="JARKIE010000025">
    <property type="protein sequence ID" value="KAJ7698648.1"/>
    <property type="molecule type" value="Genomic_DNA"/>
</dbReference>
<organism evidence="1 2">
    <name type="scientific">Mycena rosella</name>
    <name type="common">Pink bonnet</name>
    <name type="synonym">Agaricus rosellus</name>
    <dbReference type="NCBI Taxonomy" id="1033263"/>
    <lineage>
        <taxon>Eukaryota</taxon>
        <taxon>Fungi</taxon>
        <taxon>Dikarya</taxon>
        <taxon>Basidiomycota</taxon>
        <taxon>Agaricomycotina</taxon>
        <taxon>Agaricomycetes</taxon>
        <taxon>Agaricomycetidae</taxon>
        <taxon>Agaricales</taxon>
        <taxon>Marasmiineae</taxon>
        <taxon>Mycenaceae</taxon>
        <taxon>Mycena</taxon>
    </lineage>
</organism>
<gene>
    <name evidence="1" type="ORF">B0H17DRAFT_325096</name>
</gene>
<protein>
    <submittedName>
        <fullName evidence="1">Uncharacterized protein</fullName>
    </submittedName>
</protein>
<sequence>MTSDPALDLLWTNLTRPSQIVHLLPDEVYELTKSRQYNLKRALVESDFTVFDKYASRVKFVDFSSYFTSITGGCELLSTLKSFRDPIFPRLLGFDWHPTAKFNTVGAFHLISLSKPRMRQSPNLQTLQVGLVWPKQSFCFTSPSRLGSPTFPV</sequence>
<name>A0AAD7DV14_MYCRO</name>
<proteinExistence type="predicted"/>
<dbReference type="AlphaFoldDB" id="A0AAD7DV14"/>